<dbReference type="AlphaFoldDB" id="A0A147GUS9"/>
<organism evidence="2 3">
    <name type="scientific">Pseudacidovorax intermedius</name>
    <dbReference type="NCBI Taxonomy" id="433924"/>
    <lineage>
        <taxon>Bacteria</taxon>
        <taxon>Pseudomonadati</taxon>
        <taxon>Pseudomonadota</taxon>
        <taxon>Betaproteobacteria</taxon>
        <taxon>Burkholderiales</taxon>
        <taxon>Comamonadaceae</taxon>
        <taxon>Pseudacidovorax</taxon>
    </lineage>
</organism>
<dbReference type="EMBL" id="LDSL01000070">
    <property type="protein sequence ID" value="KTT21418.1"/>
    <property type="molecule type" value="Genomic_DNA"/>
</dbReference>
<dbReference type="InterPro" id="IPR051332">
    <property type="entry name" value="Fosfomycin_Res_Enzymes"/>
</dbReference>
<dbReference type="PROSITE" id="PS51819">
    <property type="entry name" value="VOC"/>
    <property type="match status" value="1"/>
</dbReference>
<dbReference type="PATRIC" id="fig|433924.3.peg.4483"/>
<keyword evidence="3" id="KW-1185">Reference proteome</keyword>
<dbReference type="InterPro" id="IPR029068">
    <property type="entry name" value="Glyas_Bleomycin-R_OHBP_Dase"/>
</dbReference>
<reference evidence="2 3" key="1">
    <citation type="journal article" date="2016" name="Front. Microbiol.">
        <title>Genomic Resource of Rice Seed Associated Bacteria.</title>
        <authorList>
            <person name="Midha S."/>
            <person name="Bansal K."/>
            <person name="Sharma S."/>
            <person name="Kumar N."/>
            <person name="Patil P.P."/>
            <person name="Chaudhry V."/>
            <person name="Patil P.B."/>
        </authorList>
    </citation>
    <scope>NUCLEOTIDE SEQUENCE [LARGE SCALE GENOMIC DNA]</scope>
    <source>
        <strain evidence="2 3">NS331</strain>
    </source>
</reference>
<dbReference type="RefSeq" id="WP_058642282.1">
    <property type="nucleotide sequence ID" value="NZ_LDSL01000070.1"/>
</dbReference>
<evidence type="ECO:0000313" key="2">
    <source>
        <dbReference type="EMBL" id="KTT21418.1"/>
    </source>
</evidence>
<protein>
    <submittedName>
        <fullName evidence="2">Glyoxalase</fullName>
    </submittedName>
</protein>
<proteinExistence type="predicted"/>
<evidence type="ECO:0000313" key="3">
    <source>
        <dbReference type="Proteomes" id="UP000072741"/>
    </source>
</evidence>
<sequence>MPRIDHVALWVNDLDAMCAFYSEAFGGQPGPLYQNLTKGFASRFVVFEDGARIEFMTTTTLAPIASAPGSQRMGLTHLAIAVGSEARVDALTRELQRRGSPLLDGPRRTGDGYYESVVLDPEGNRIEITV</sequence>
<gene>
    <name evidence="2" type="ORF">NS331_12145</name>
</gene>
<dbReference type="SUPFAM" id="SSF54593">
    <property type="entry name" value="Glyoxalase/Bleomycin resistance protein/Dihydroxybiphenyl dioxygenase"/>
    <property type="match status" value="1"/>
</dbReference>
<dbReference type="Gene3D" id="3.10.180.10">
    <property type="entry name" value="2,3-Dihydroxybiphenyl 1,2-Dioxygenase, domain 1"/>
    <property type="match status" value="1"/>
</dbReference>
<evidence type="ECO:0000259" key="1">
    <source>
        <dbReference type="PROSITE" id="PS51819"/>
    </source>
</evidence>
<dbReference type="InterPro" id="IPR037523">
    <property type="entry name" value="VOC_core"/>
</dbReference>
<dbReference type="OrthoDB" id="9800438at2"/>
<dbReference type="PANTHER" id="PTHR36113:SF1">
    <property type="entry name" value="GLYOXALASE_BLEOMYCIN RESISTANCE PROTEIN_DIOXYGENASE"/>
    <property type="match status" value="1"/>
</dbReference>
<dbReference type="Pfam" id="PF00903">
    <property type="entry name" value="Glyoxalase"/>
    <property type="match status" value="1"/>
</dbReference>
<name>A0A147GUS9_9BURK</name>
<dbReference type="PANTHER" id="PTHR36113">
    <property type="entry name" value="LYASE, PUTATIVE-RELATED-RELATED"/>
    <property type="match status" value="1"/>
</dbReference>
<accession>A0A147GUS9</accession>
<dbReference type="InterPro" id="IPR004360">
    <property type="entry name" value="Glyas_Fos-R_dOase_dom"/>
</dbReference>
<feature type="domain" description="VOC" evidence="1">
    <location>
        <begin position="3"/>
        <end position="130"/>
    </location>
</feature>
<comment type="caution">
    <text evidence="2">The sequence shown here is derived from an EMBL/GenBank/DDBJ whole genome shotgun (WGS) entry which is preliminary data.</text>
</comment>
<dbReference type="Proteomes" id="UP000072741">
    <property type="component" value="Unassembled WGS sequence"/>
</dbReference>